<dbReference type="RefSeq" id="WP_345258543.1">
    <property type="nucleotide sequence ID" value="NZ_BAABGY010000026.1"/>
</dbReference>
<dbReference type="Proteomes" id="UP001501725">
    <property type="component" value="Unassembled WGS sequence"/>
</dbReference>
<proteinExistence type="predicted"/>
<sequence>MKTLVVLLSLLICMPALAQDTATVRATDRIVAGIRREAKEAEHFRWLMSHFQVYRIDTALTLIRHRSKSAPGDLIENYYLKDGALVYYTREALKPYLYGKDTALLGCYYFGGGRLKHRVVYEVGPQPGLAEVEKGILARYYSALARFQAYQERSQSSKVKSQKR</sequence>
<dbReference type="EMBL" id="BAABGY010000026">
    <property type="protein sequence ID" value="GAA4345372.1"/>
    <property type="molecule type" value="Genomic_DNA"/>
</dbReference>
<gene>
    <name evidence="2" type="ORF">GCM10023184_47250</name>
</gene>
<protein>
    <recommendedName>
        <fullName evidence="4">DUF4468 domain-containing protein</fullName>
    </recommendedName>
</protein>
<comment type="caution">
    <text evidence="2">The sequence shown here is derived from an EMBL/GenBank/DDBJ whole genome shotgun (WGS) entry which is preliminary data.</text>
</comment>
<name>A0ABP8HVH6_9BACT</name>
<accession>A0ABP8HVH6</accession>
<evidence type="ECO:0008006" key="4">
    <source>
        <dbReference type="Google" id="ProtNLM"/>
    </source>
</evidence>
<keyword evidence="1" id="KW-0732">Signal</keyword>
<evidence type="ECO:0000256" key="1">
    <source>
        <dbReference type="SAM" id="SignalP"/>
    </source>
</evidence>
<evidence type="ECO:0000313" key="3">
    <source>
        <dbReference type="Proteomes" id="UP001501725"/>
    </source>
</evidence>
<organism evidence="2 3">
    <name type="scientific">Flaviaesturariibacter amylovorans</name>
    <dbReference type="NCBI Taxonomy" id="1084520"/>
    <lineage>
        <taxon>Bacteria</taxon>
        <taxon>Pseudomonadati</taxon>
        <taxon>Bacteroidota</taxon>
        <taxon>Chitinophagia</taxon>
        <taxon>Chitinophagales</taxon>
        <taxon>Chitinophagaceae</taxon>
        <taxon>Flaviaestuariibacter</taxon>
    </lineage>
</organism>
<evidence type="ECO:0000313" key="2">
    <source>
        <dbReference type="EMBL" id="GAA4345372.1"/>
    </source>
</evidence>
<feature type="chain" id="PRO_5046650816" description="DUF4468 domain-containing protein" evidence="1">
    <location>
        <begin position="19"/>
        <end position="164"/>
    </location>
</feature>
<reference evidence="3" key="1">
    <citation type="journal article" date="2019" name="Int. J. Syst. Evol. Microbiol.">
        <title>The Global Catalogue of Microorganisms (GCM) 10K type strain sequencing project: providing services to taxonomists for standard genome sequencing and annotation.</title>
        <authorList>
            <consortium name="The Broad Institute Genomics Platform"/>
            <consortium name="The Broad Institute Genome Sequencing Center for Infectious Disease"/>
            <person name="Wu L."/>
            <person name="Ma J."/>
        </authorList>
    </citation>
    <scope>NUCLEOTIDE SEQUENCE [LARGE SCALE GENOMIC DNA]</scope>
    <source>
        <strain evidence="3">JCM 17919</strain>
    </source>
</reference>
<feature type="signal peptide" evidence="1">
    <location>
        <begin position="1"/>
        <end position="18"/>
    </location>
</feature>
<keyword evidence="3" id="KW-1185">Reference proteome</keyword>